<keyword evidence="7" id="KW-0408">Iron</keyword>
<dbReference type="InterPro" id="IPR029039">
    <property type="entry name" value="Flavoprotein-like_sf"/>
</dbReference>
<evidence type="ECO:0000256" key="1">
    <source>
        <dbReference type="ARBA" id="ARBA00001962"/>
    </source>
</evidence>
<dbReference type="PANTHER" id="PTHR32145">
    <property type="entry name" value="DIFLAVIN FLAVOPROTEIN A 2-RELATED"/>
    <property type="match status" value="1"/>
</dbReference>
<evidence type="ECO:0000259" key="9">
    <source>
        <dbReference type="PROSITE" id="PS50902"/>
    </source>
</evidence>
<organism evidence="10 11">
    <name type="scientific">Leptolyngbya cf. ectocarpi LEGE 11479</name>
    <dbReference type="NCBI Taxonomy" id="1828722"/>
    <lineage>
        <taxon>Bacteria</taxon>
        <taxon>Bacillati</taxon>
        <taxon>Cyanobacteriota</taxon>
        <taxon>Cyanophyceae</taxon>
        <taxon>Leptolyngbyales</taxon>
        <taxon>Leptolyngbyaceae</taxon>
        <taxon>Leptolyngbya group</taxon>
        <taxon>Leptolyngbya</taxon>
    </lineage>
</organism>
<dbReference type="GO" id="GO:0010181">
    <property type="term" value="F:FMN binding"/>
    <property type="evidence" value="ECO:0007669"/>
    <property type="project" value="InterPro"/>
</dbReference>
<comment type="similarity">
    <text evidence="2">In the C-terminal section; belongs to the flavodoxin reductase family.</text>
</comment>
<keyword evidence="6" id="KW-0249">Electron transport</keyword>
<comment type="similarity">
    <text evidence="3">In the N-terminal section; belongs to the zinc metallo-hydrolase group 3 family.</text>
</comment>
<dbReference type="SUPFAM" id="SSF56281">
    <property type="entry name" value="Metallo-hydrolase/oxidoreductase"/>
    <property type="match status" value="1"/>
</dbReference>
<dbReference type="EMBL" id="JADEXP010000224">
    <property type="protein sequence ID" value="MBE9069010.1"/>
    <property type="molecule type" value="Genomic_DNA"/>
</dbReference>
<evidence type="ECO:0000256" key="7">
    <source>
        <dbReference type="ARBA" id="ARBA00023004"/>
    </source>
</evidence>
<dbReference type="RefSeq" id="WP_193994930.1">
    <property type="nucleotide sequence ID" value="NZ_JADEXP010000224.1"/>
</dbReference>
<evidence type="ECO:0000256" key="8">
    <source>
        <dbReference type="ARBA" id="ARBA00025633"/>
    </source>
</evidence>
<evidence type="ECO:0000256" key="2">
    <source>
        <dbReference type="ARBA" id="ARBA00006098"/>
    </source>
</evidence>
<keyword evidence="4" id="KW-0813">Transport</keyword>
<dbReference type="InterPro" id="IPR008254">
    <property type="entry name" value="Flavodoxin/NO_synth"/>
</dbReference>
<evidence type="ECO:0000256" key="6">
    <source>
        <dbReference type="ARBA" id="ARBA00022982"/>
    </source>
</evidence>
<evidence type="ECO:0000313" key="11">
    <source>
        <dbReference type="Proteomes" id="UP000615026"/>
    </source>
</evidence>
<keyword evidence="5" id="KW-0479">Metal-binding</keyword>
<proteinExistence type="inferred from homology"/>
<dbReference type="GO" id="GO:0016646">
    <property type="term" value="F:oxidoreductase activity, acting on the CH-NH group of donors, NAD or NADP as acceptor"/>
    <property type="evidence" value="ECO:0007669"/>
    <property type="project" value="UniProtKB-ARBA"/>
</dbReference>
<dbReference type="AlphaFoldDB" id="A0A928ZX21"/>
<evidence type="ECO:0000256" key="5">
    <source>
        <dbReference type="ARBA" id="ARBA00022723"/>
    </source>
</evidence>
<dbReference type="GO" id="GO:0046872">
    <property type="term" value="F:metal ion binding"/>
    <property type="evidence" value="ECO:0007669"/>
    <property type="project" value="UniProtKB-KW"/>
</dbReference>
<dbReference type="PANTHER" id="PTHR32145:SF11">
    <property type="entry name" value="DIFLAVIN FLAVOPROTEIN A 2-RELATED"/>
    <property type="match status" value="1"/>
</dbReference>
<evidence type="ECO:0000313" key="10">
    <source>
        <dbReference type="EMBL" id="MBE9069010.1"/>
    </source>
</evidence>
<dbReference type="Pfam" id="PF01613">
    <property type="entry name" value="Flavin_Reduct"/>
    <property type="match status" value="1"/>
</dbReference>
<dbReference type="SUPFAM" id="SSF52218">
    <property type="entry name" value="Flavoproteins"/>
    <property type="match status" value="1"/>
</dbReference>
<dbReference type="InterPro" id="IPR051285">
    <property type="entry name" value="NADH_oxidoreductase_modular"/>
</dbReference>
<accession>A0A928ZX21</accession>
<dbReference type="PROSITE" id="PS50902">
    <property type="entry name" value="FLAVODOXIN_LIKE"/>
    <property type="match status" value="1"/>
</dbReference>
<comment type="function">
    <text evidence="8">Mediates electron transfer from NADH to oxygen, reducing it to water. This modular protein has 3 redox cofactors, in other organisms the same activity requires 2 or 3 proteins.</text>
</comment>
<dbReference type="Gene3D" id="3.60.15.10">
    <property type="entry name" value="Ribonuclease Z/Hydroxyacylglutathione hydrolase-like"/>
    <property type="match status" value="1"/>
</dbReference>
<reference evidence="10" key="1">
    <citation type="submission" date="2020-10" db="EMBL/GenBank/DDBJ databases">
        <authorList>
            <person name="Castelo-Branco R."/>
            <person name="Eusebio N."/>
            <person name="Adriana R."/>
            <person name="Vieira A."/>
            <person name="Brugerolle De Fraissinette N."/>
            <person name="Rezende De Castro R."/>
            <person name="Schneider M.P."/>
            <person name="Vasconcelos V."/>
            <person name="Leao P.N."/>
        </authorList>
    </citation>
    <scope>NUCLEOTIDE SEQUENCE</scope>
    <source>
        <strain evidence="10">LEGE 11479</strain>
    </source>
</reference>
<dbReference type="Pfam" id="PF19583">
    <property type="entry name" value="ODP"/>
    <property type="match status" value="1"/>
</dbReference>
<evidence type="ECO:0000256" key="4">
    <source>
        <dbReference type="ARBA" id="ARBA00022448"/>
    </source>
</evidence>
<name>A0A928ZX21_LEPEC</name>
<dbReference type="Proteomes" id="UP000615026">
    <property type="component" value="Unassembled WGS sequence"/>
</dbReference>
<keyword evidence="11" id="KW-1185">Reference proteome</keyword>
<dbReference type="InterPro" id="IPR012349">
    <property type="entry name" value="Split_barrel_FMN-bd"/>
</dbReference>
<dbReference type="Pfam" id="PF00258">
    <property type="entry name" value="Flavodoxin_1"/>
    <property type="match status" value="1"/>
</dbReference>
<dbReference type="SMART" id="SM00903">
    <property type="entry name" value="Flavin_Reduct"/>
    <property type="match status" value="1"/>
</dbReference>
<dbReference type="CDD" id="cd07709">
    <property type="entry name" value="flavodiiron_proteins_MBL-fold"/>
    <property type="match status" value="1"/>
</dbReference>
<comment type="caution">
    <text evidence="10">The sequence shown here is derived from an EMBL/GenBank/DDBJ whole genome shotgun (WGS) entry which is preliminary data.</text>
</comment>
<gene>
    <name evidence="10" type="ORF">IQ260_20405</name>
</gene>
<dbReference type="Gene3D" id="2.30.110.10">
    <property type="entry name" value="Electron Transport, Fmn-binding Protein, Chain A"/>
    <property type="match status" value="1"/>
</dbReference>
<dbReference type="InterPro" id="IPR002563">
    <property type="entry name" value="Flavin_Rdtase-like_dom"/>
</dbReference>
<comment type="cofactor">
    <cofactor evidence="1">
        <name>Fe cation</name>
        <dbReference type="ChEBI" id="CHEBI:24875"/>
    </cofactor>
</comment>
<protein>
    <submittedName>
        <fullName evidence="10">Diflavin flavoprotein</fullName>
    </submittedName>
</protein>
<dbReference type="SUPFAM" id="SSF50475">
    <property type="entry name" value="FMN-binding split barrel"/>
    <property type="match status" value="1"/>
</dbReference>
<feature type="domain" description="Flavodoxin-like" evidence="9">
    <location>
        <begin position="269"/>
        <end position="407"/>
    </location>
</feature>
<dbReference type="Gene3D" id="3.40.50.360">
    <property type="match status" value="1"/>
</dbReference>
<dbReference type="InterPro" id="IPR045761">
    <property type="entry name" value="ODP_dom"/>
</dbReference>
<dbReference type="InterPro" id="IPR036866">
    <property type="entry name" value="RibonucZ/Hydroxyglut_hydro"/>
</dbReference>
<dbReference type="InterPro" id="IPR001279">
    <property type="entry name" value="Metallo-B-lactamas"/>
</dbReference>
<dbReference type="SMART" id="SM00849">
    <property type="entry name" value="Lactamase_B"/>
    <property type="match status" value="1"/>
</dbReference>
<sequence>MVVAAPNLANSADKRLTLTTGDLADNTTVIRSLDWDRDRFDIEFGLQNGTTYNSYLVCGEKTALIDTSHAKFRQIYMDALTGLVDPKEIDYIVISHTEPDHSGLVKDVLDLAPQAVVVGAKVAVKFLEDLVHQPFESMLVKNGDTLDLGKGHVLKFVSAPNLHWPDTIFTYDQKTGLLYTCDAFGAHYCTDDTFDEDLEALSPDFRFYYECLMAPNARSVLSAMKRMDKLGEISTIATGHGPLIRHNLEELTERYRRWSNEKSKAENMVAVFYVSDYGYCDRISQALAKGITKTGVAVEMMDMRLADPHNVTELVGRAKGILLGMPPLTGQGAEETQTALSSILAAVNNKQTFGLFESYGGDDEPIDTLHTKLQDLDLKVAFDPIRVKDTPSEALYQLCDETGTDLGQDLAQAKKIKKIKSLDADLQKALGRISSGLYIITAAKGEVTSAMLASWISQASFQPLGFTIAVAKDRAIESLMQVGDTFVLNILEEGNHLPLMKHFLKRFPPGADRFAGIRTRPAENKSPILADALAYLECTVNTRMELTDHWLVYCTVEEGKVSKDEAITAVHHRKIGNYY</sequence>
<evidence type="ECO:0000256" key="3">
    <source>
        <dbReference type="ARBA" id="ARBA00007121"/>
    </source>
</evidence>